<name>J9ED15_WUCBA</name>
<feature type="non-terminal residue" evidence="1">
    <location>
        <position position="64"/>
    </location>
</feature>
<comment type="caution">
    <text evidence="1">The sequence shown here is derived from an EMBL/GenBank/DDBJ whole genome shotgun (WGS) entry which is preliminary data.</text>
</comment>
<reference evidence="2" key="1">
    <citation type="submission" date="2012-08" db="EMBL/GenBank/DDBJ databases">
        <title>The Genome Sequence of Wuchereria bancrofti.</title>
        <authorList>
            <person name="Nutman T.B."/>
            <person name="Fink D.L."/>
            <person name="Russ C."/>
            <person name="Young S."/>
            <person name="Zeng Q."/>
            <person name="Koehrsen M."/>
            <person name="Alvarado L."/>
            <person name="Berlin A."/>
            <person name="Chapman S.B."/>
            <person name="Chen Z."/>
            <person name="Freedman E."/>
            <person name="Gellesch M."/>
            <person name="Goldberg J."/>
            <person name="Griggs A."/>
            <person name="Gujja S."/>
            <person name="Heilman E.R."/>
            <person name="Heiman D."/>
            <person name="Hepburn T."/>
            <person name="Howarth C."/>
            <person name="Jen D."/>
            <person name="Larson L."/>
            <person name="Lewis B."/>
            <person name="Mehta T."/>
            <person name="Park D."/>
            <person name="Pearson M."/>
            <person name="Roberts A."/>
            <person name="Saif S."/>
            <person name="Shea T."/>
            <person name="Shenoy N."/>
            <person name="Sisk P."/>
            <person name="Stolte C."/>
            <person name="Sykes S."/>
            <person name="Walk T."/>
            <person name="White J."/>
            <person name="Yandava C."/>
            <person name="Haas B."/>
            <person name="Henn M.R."/>
            <person name="Nusbaum C."/>
            <person name="Birren B."/>
        </authorList>
    </citation>
    <scope>NUCLEOTIDE SEQUENCE [LARGE SCALE GENOMIC DNA]</scope>
    <source>
        <strain evidence="2">NA</strain>
    </source>
</reference>
<accession>J9ED15</accession>
<dbReference type="EMBL" id="ADBV01011383">
    <property type="protein sequence ID" value="EJW74927.1"/>
    <property type="molecule type" value="Genomic_DNA"/>
</dbReference>
<feature type="non-terminal residue" evidence="1">
    <location>
        <position position="1"/>
    </location>
</feature>
<gene>
    <name evidence="1" type="ORF">WUBG_14164</name>
</gene>
<protein>
    <submittedName>
        <fullName evidence="1">Uncharacterized protein</fullName>
    </submittedName>
</protein>
<dbReference type="AlphaFoldDB" id="J9ED15"/>
<proteinExistence type="predicted"/>
<evidence type="ECO:0000313" key="2">
    <source>
        <dbReference type="Proteomes" id="UP000004810"/>
    </source>
</evidence>
<organism evidence="1 2">
    <name type="scientific">Wuchereria bancrofti</name>
    <dbReference type="NCBI Taxonomy" id="6293"/>
    <lineage>
        <taxon>Eukaryota</taxon>
        <taxon>Metazoa</taxon>
        <taxon>Ecdysozoa</taxon>
        <taxon>Nematoda</taxon>
        <taxon>Chromadorea</taxon>
        <taxon>Rhabditida</taxon>
        <taxon>Spirurina</taxon>
        <taxon>Spiruromorpha</taxon>
        <taxon>Filarioidea</taxon>
        <taxon>Onchocercidae</taxon>
        <taxon>Wuchereria</taxon>
    </lineage>
</organism>
<evidence type="ECO:0000313" key="1">
    <source>
        <dbReference type="EMBL" id="EJW74927.1"/>
    </source>
</evidence>
<dbReference type="Proteomes" id="UP000004810">
    <property type="component" value="Unassembled WGS sequence"/>
</dbReference>
<sequence length="64" mass="8096">EDLQYYHKIISYHHYIQIHHYDEHSNTFDRNHRYHHDWLLNRKQDLVQKLLIAMKSFMATIFQN</sequence>